<dbReference type="Proteomes" id="UP000177939">
    <property type="component" value="Unassembled WGS sequence"/>
</dbReference>
<organism evidence="1 2">
    <name type="scientific">Candidatus Falkowbacteria bacterium RIFOXYC2_FULL_47_12</name>
    <dbReference type="NCBI Taxonomy" id="1798004"/>
    <lineage>
        <taxon>Bacteria</taxon>
        <taxon>Candidatus Falkowiibacteriota</taxon>
    </lineage>
</organism>
<reference evidence="1 2" key="1">
    <citation type="journal article" date="2016" name="Nat. Commun.">
        <title>Thousands of microbial genomes shed light on interconnected biogeochemical processes in an aquifer system.</title>
        <authorList>
            <person name="Anantharaman K."/>
            <person name="Brown C.T."/>
            <person name="Hug L.A."/>
            <person name="Sharon I."/>
            <person name="Castelle C.J."/>
            <person name="Probst A.J."/>
            <person name="Thomas B.C."/>
            <person name="Singh A."/>
            <person name="Wilkins M.J."/>
            <person name="Karaoz U."/>
            <person name="Brodie E.L."/>
            <person name="Williams K.H."/>
            <person name="Hubbard S.S."/>
            <person name="Banfield J.F."/>
        </authorList>
    </citation>
    <scope>NUCLEOTIDE SEQUENCE [LARGE SCALE GENOMIC DNA]</scope>
</reference>
<dbReference type="EMBL" id="MFGL01000003">
    <property type="protein sequence ID" value="OGF41607.1"/>
    <property type="molecule type" value="Genomic_DNA"/>
</dbReference>
<gene>
    <name evidence="1" type="ORF">A2477_01475</name>
</gene>
<evidence type="ECO:0000313" key="2">
    <source>
        <dbReference type="Proteomes" id="UP000177939"/>
    </source>
</evidence>
<evidence type="ECO:0000313" key="1">
    <source>
        <dbReference type="EMBL" id="OGF41607.1"/>
    </source>
</evidence>
<proteinExistence type="predicted"/>
<dbReference type="AlphaFoldDB" id="A0A1F5TS37"/>
<accession>A0A1F5TS37</accession>
<comment type="caution">
    <text evidence="1">The sequence shown here is derived from an EMBL/GenBank/DDBJ whole genome shotgun (WGS) entry which is preliminary data.</text>
</comment>
<sequence>MNNADEARERECQLYKELSFDDYSHNSDCAKIVKVVKHRVQDYLQLHMSTPKQWRVLRRNQEQFQRYFQQVGLYMELLLLICARGPGIRYFDEVAEEVFSYTVDKRYNVYDIILAAA</sequence>
<name>A0A1F5TS37_9BACT</name>
<protein>
    <submittedName>
        <fullName evidence="1">Uncharacterized protein</fullName>
    </submittedName>
</protein>